<evidence type="ECO:0000256" key="6">
    <source>
        <dbReference type="ARBA" id="ARBA00023054"/>
    </source>
</evidence>
<evidence type="ECO:0000256" key="4">
    <source>
        <dbReference type="ARBA" id="ARBA00022741"/>
    </source>
</evidence>
<dbReference type="PRINTS" id="PR00380">
    <property type="entry name" value="KINESINHEAVY"/>
</dbReference>
<evidence type="ECO:0000313" key="10">
    <source>
        <dbReference type="EMBL" id="GAB1221992.1"/>
    </source>
</evidence>
<reference evidence="10 11" key="1">
    <citation type="journal article" date="2019" name="PLoS Negl. Trop. Dis.">
        <title>Whole genome sequencing of Entamoeba nuttalli reveals mammalian host-related molecular signatures and a novel octapeptide-repeat surface protein.</title>
        <authorList>
            <person name="Tanaka M."/>
            <person name="Makiuchi T."/>
            <person name="Komiyama T."/>
            <person name="Shiina T."/>
            <person name="Osaki K."/>
            <person name="Tachibana H."/>
        </authorList>
    </citation>
    <scope>NUCLEOTIDE SEQUENCE [LARGE SCALE GENOMIC DNA]</scope>
    <source>
        <strain evidence="10 11">P19-061405</strain>
    </source>
</reference>
<feature type="domain" description="Kinesin motor" evidence="9">
    <location>
        <begin position="2"/>
        <end position="314"/>
    </location>
</feature>
<evidence type="ECO:0000313" key="11">
    <source>
        <dbReference type="Proteomes" id="UP001628156"/>
    </source>
</evidence>
<dbReference type="SMART" id="SM00129">
    <property type="entry name" value="KISc"/>
    <property type="match status" value="1"/>
</dbReference>
<evidence type="ECO:0000256" key="2">
    <source>
        <dbReference type="ARBA" id="ARBA00022448"/>
    </source>
</evidence>
<feature type="coiled-coil region" evidence="8">
    <location>
        <begin position="521"/>
        <end position="633"/>
    </location>
</feature>
<keyword evidence="7" id="KW-0505">Motor protein</keyword>
<keyword evidence="3" id="KW-0963">Cytoplasm</keyword>
<dbReference type="PROSITE" id="PS50067">
    <property type="entry name" value="KINESIN_MOTOR_2"/>
    <property type="match status" value="1"/>
</dbReference>
<organism evidence="10 11">
    <name type="scientific">Entamoeba nuttalli</name>
    <dbReference type="NCBI Taxonomy" id="412467"/>
    <lineage>
        <taxon>Eukaryota</taxon>
        <taxon>Amoebozoa</taxon>
        <taxon>Evosea</taxon>
        <taxon>Archamoebae</taxon>
        <taxon>Mastigamoebida</taxon>
        <taxon>Entamoebidae</taxon>
        <taxon>Entamoeba</taxon>
    </lineage>
</organism>
<comment type="similarity">
    <text evidence="7">Belongs to the TRAFAC class myosin-kinesin ATPase superfamily. Kinesin family.</text>
</comment>
<gene>
    <name evidence="10" type="ORF">ENUP19_0088G0021</name>
</gene>
<dbReference type="Pfam" id="PF00225">
    <property type="entry name" value="Kinesin"/>
    <property type="match status" value="1"/>
</dbReference>
<evidence type="ECO:0000256" key="1">
    <source>
        <dbReference type="ARBA" id="ARBA00004496"/>
    </source>
</evidence>
<keyword evidence="2" id="KW-0813">Transport</keyword>
<name>A0ABQ0DGL0_9EUKA</name>
<comment type="subcellular location">
    <subcellularLocation>
        <location evidence="1">Cytoplasm</location>
    </subcellularLocation>
</comment>
<dbReference type="Gene3D" id="3.40.850.10">
    <property type="entry name" value="Kinesin motor domain"/>
    <property type="match status" value="1"/>
</dbReference>
<feature type="binding site" evidence="7">
    <location>
        <begin position="74"/>
        <end position="81"/>
    </location>
    <ligand>
        <name>ATP</name>
        <dbReference type="ChEBI" id="CHEBI:30616"/>
    </ligand>
</feature>
<accession>A0ABQ0DGL0</accession>
<sequence length="863" mass="99714">MNIKVYVRCRPGKENEHIANIQMDNQNLIVAGKKYEFDQVFSSQVNQNQFCDSALEGFIGKVIDGYNCTFFAYGQTGTGKTYTMEGEEENEGVIPRVINELFMTLEKRGLRYRMRVTHVEIYNEKVYDLLSDERKELAIKERKEGNGASPESATELTVTKENVHQILAKSSGQRRTAATDINANSSRSHCIFTVTVQIIRDSDFEGDFVVPGRIHCVDLAGSENSKRAGIIGDKVKQLEGMAINQSLLALNRVIIGVSKGDSYIPFRSSPLTRILQDALGGASITAMVATISPAQEDLEETLSTLEYAKRVKTIKNTPKQNASVRKDIFLQKKLDKIINLKKLITEGKRNEKPLTEEEIEVLQMEVAKVNQQNLEMQALFAQAKGEVSAAQDQLKSAMNYIHLKRQNEIELKTMLGKVVKSIEILTKQSRKLEDIYERNNEKIKQNDDIIKQIQENENEIEKKVTEQIEEEKKEIKMNWNVIENKIEESDKKSIIEGINFEEFNQQWIYKDTLGRMEIFCKEGLKQEKENKESVIKILKEKENINEEFQEKLKTIEDIEQKEIKEKEEEMEIVNESLKGVIEELKKKKKESQEFEEIIIQNEVKRNEKRNEMIKSLNENIQKQINENKKILIQSIENMGNEINNTLEKWVISDNQIIDEHLIEKDKRNIKYKEILNQQIINLKEFNQIIIQKQQNREVIQQNTIHQLQVLIQQIKILINSFKDQSNIQIIKINDENDLFINLSKQYIKEIIQTIELGIGENGIVGALISQINEIISRMKQKTFLTKEVQNECLIIKEKLNEIKRKLLSEINNINELTLIELNSLETPHIQPVTVPLFTVTNKLSEVPSFGLRLSEKLKHLDTL</sequence>
<keyword evidence="5 7" id="KW-0067">ATP-binding</keyword>
<dbReference type="InterPro" id="IPR027417">
    <property type="entry name" value="P-loop_NTPase"/>
</dbReference>
<evidence type="ECO:0000259" key="9">
    <source>
        <dbReference type="PROSITE" id="PS50067"/>
    </source>
</evidence>
<dbReference type="InterPro" id="IPR001752">
    <property type="entry name" value="Kinesin_motor_dom"/>
</dbReference>
<evidence type="ECO:0000256" key="8">
    <source>
        <dbReference type="SAM" id="Coils"/>
    </source>
</evidence>
<dbReference type="InterPro" id="IPR027640">
    <property type="entry name" value="Kinesin-like_fam"/>
</dbReference>
<evidence type="ECO:0000256" key="7">
    <source>
        <dbReference type="PROSITE-ProRule" id="PRU00283"/>
    </source>
</evidence>
<evidence type="ECO:0000256" key="3">
    <source>
        <dbReference type="ARBA" id="ARBA00022490"/>
    </source>
</evidence>
<dbReference type="SUPFAM" id="SSF52540">
    <property type="entry name" value="P-loop containing nucleoside triphosphate hydrolases"/>
    <property type="match status" value="1"/>
</dbReference>
<protein>
    <recommendedName>
        <fullName evidence="9">Kinesin motor domain-containing protein</fullName>
    </recommendedName>
</protein>
<dbReference type="InterPro" id="IPR036961">
    <property type="entry name" value="Kinesin_motor_dom_sf"/>
</dbReference>
<dbReference type="PANTHER" id="PTHR47969:SF15">
    <property type="entry name" value="CHROMOSOME-ASSOCIATED KINESIN KIF4A-RELATED"/>
    <property type="match status" value="1"/>
</dbReference>
<feature type="coiled-coil region" evidence="8">
    <location>
        <begin position="422"/>
        <end position="474"/>
    </location>
</feature>
<dbReference type="PANTHER" id="PTHR47969">
    <property type="entry name" value="CHROMOSOME-ASSOCIATED KINESIN KIF4A-RELATED"/>
    <property type="match status" value="1"/>
</dbReference>
<keyword evidence="11" id="KW-1185">Reference proteome</keyword>
<evidence type="ECO:0000256" key="5">
    <source>
        <dbReference type="ARBA" id="ARBA00022840"/>
    </source>
</evidence>
<comment type="caution">
    <text evidence="10">The sequence shown here is derived from an EMBL/GenBank/DDBJ whole genome shotgun (WGS) entry which is preliminary data.</text>
</comment>
<keyword evidence="4 7" id="KW-0547">Nucleotide-binding</keyword>
<feature type="coiled-coil region" evidence="8">
    <location>
        <begin position="785"/>
        <end position="816"/>
    </location>
</feature>
<proteinExistence type="inferred from homology"/>
<keyword evidence="6 8" id="KW-0175">Coiled coil</keyword>
<dbReference type="EMBL" id="BAAFRS010000088">
    <property type="protein sequence ID" value="GAB1221992.1"/>
    <property type="molecule type" value="Genomic_DNA"/>
</dbReference>
<dbReference type="Proteomes" id="UP001628156">
    <property type="component" value="Unassembled WGS sequence"/>
</dbReference>